<evidence type="ECO:0000259" key="1">
    <source>
        <dbReference type="Pfam" id="PF00668"/>
    </source>
</evidence>
<keyword evidence="3" id="KW-1185">Reference proteome</keyword>
<dbReference type="OrthoDB" id="4319178at2"/>
<dbReference type="GO" id="GO:0047527">
    <property type="term" value="F:2,3-dihydroxybenzoate-serine ligase activity"/>
    <property type="evidence" value="ECO:0007669"/>
    <property type="project" value="TreeGrafter"/>
</dbReference>
<accession>A0A3G2JI59</accession>
<feature type="domain" description="Condensation" evidence="1">
    <location>
        <begin position="24"/>
        <end position="426"/>
    </location>
</feature>
<evidence type="ECO:0000313" key="3">
    <source>
        <dbReference type="Proteomes" id="UP000268329"/>
    </source>
</evidence>
<dbReference type="AlphaFoldDB" id="A0A3G2JI59"/>
<dbReference type="SUPFAM" id="SSF52777">
    <property type="entry name" value="CoA-dependent acyltransferases"/>
    <property type="match status" value="2"/>
</dbReference>
<sequence length="436" mass="47966">MCRPETVLRAARPLPEVGGMHQETLTAHQSRMWEAERVVRGYPVLHTGIALRVRGDVDPDRLSRAVERAFARHEVLRTGFRAEGETLHTGPAPHHRVRVLRHPELSFADADLPALRQRVEELSGEVFPFTGEAPARARLLLMADGQALLLLYFHRLVMDLYSLHQVVADIAEAWRTERPLPPARRYSELVGMRVRRRADDLEFWRAELSACPTVRLGDARPEDDWTPRGAEVRRTLDAGFAATVRAHARAARCTPVVRIIAAAAGTALALSGARDLVVATMAAHRMDSDAVGPLAQALLIRVGAAAPHGADGVLAQVRRGLREGMAHQGVEFEEIAAMLAAEMGVGRDRVAPLTVGVSPRSHTVSAGSLSLTEFDPYPDDAQILVGCGQLDVDVRLDDEEPCLLVQYDRESYSPEWCEAFTDALLRELRQPPAGRP</sequence>
<protein>
    <recommendedName>
        <fullName evidence="1">Condensation domain-containing protein</fullName>
    </recommendedName>
</protein>
<dbReference type="GO" id="GO:0005829">
    <property type="term" value="C:cytosol"/>
    <property type="evidence" value="ECO:0007669"/>
    <property type="project" value="TreeGrafter"/>
</dbReference>
<dbReference type="Pfam" id="PF00668">
    <property type="entry name" value="Condensation"/>
    <property type="match status" value="1"/>
</dbReference>
<dbReference type="Proteomes" id="UP000268329">
    <property type="component" value="Chromosome"/>
</dbReference>
<dbReference type="PANTHER" id="PTHR45527:SF1">
    <property type="entry name" value="FATTY ACID SYNTHASE"/>
    <property type="match status" value="1"/>
</dbReference>
<dbReference type="KEGG" id="sdd:D9753_16970"/>
<dbReference type="Gene3D" id="3.30.559.10">
    <property type="entry name" value="Chloramphenicol acetyltransferase-like domain"/>
    <property type="match status" value="1"/>
</dbReference>
<dbReference type="GO" id="GO:0009239">
    <property type="term" value="P:enterobactin biosynthetic process"/>
    <property type="evidence" value="ECO:0007669"/>
    <property type="project" value="TreeGrafter"/>
</dbReference>
<dbReference type="PANTHER" id="PTHR45527">
    <property type="entry name" value="NONRIBOSOMAL PEPTIDE SYNTHETASE"/>
    <property type="match status" value="1"/>
</dbReference>
<dbReference type="GO" id="GO:0008610">
    <property type="term" value="P:lipid biosynthetic process"/>
    <property type="evidence" value="ECO:0007669"/>
    <property type="project" value="UniProtKB-ARBA"/>
</dbReference>
<dbReference type="GO" id="GO:0031177">
    <property type="term" value="F:phosphopantetheine binding"/>
    <property type="evidence" value="ECO:0007669"/>
    <property type="project" value="TreeGrafter"/>
</dbReference>
<dbReference type="EMBL" id="CP033073">
    <property type="protein sequence ID" value="AYN40319.1"/>
    <property type="molecule type" value="Genomic_DNA"/>
</dbReference>
<dbReference type="InterPro" id="IPR023213">
    <property type="entry name" value="CAT-like_dom_sf"/>
</dbReference>
<name>A0A3G2JI59_9ACTN</name>
<proteinExistence type="predicted"/>
<reference evidence="2 3" key="1">
    <citation type="submission" date="2018-10" db="EMBL/GenBank/DDBJ databases">
        <title>The genome of Streptomyces dangxiongensis Z022.</title>
        <authorList>
            <person name="Zhang B."/>
        </authorList>
    </citation>
    <scope>NUCLEOTIDE SEQUENCE [LARGE SCALE GENOMIC DNA]</scope>
    <source>
        <strain evidence="2 3">Z022</strain>
    </source>
</reference>
<dbReference type="InterPro" id="IPR001242">
    <property type="entry name" value="Condensation_dom"/>
</dbReference>
<evidence type="ECO:0000313" key="2">
    <source>
        <dbReference type="EMBL" id="AYN40319.1"/>
    </source>
</evidence>
<gene>
    <name evidence="2" type="ORF">D9753_16970</name>
</gene>
<dbReference type="Gene3D" id="3.30.559.30">
    <property type="entry name" value="Nonribosomal peptide synthetase, condensation domain"/>
    <property type="match status" value="1"/>
</dbReference>
<dbReference type="GO" id="GO:0009366">
    <property type="term" value="C:enterobactin synthetase complex"/>
    <property type="evidence" value="ECO:0007669"/>
    <property type="project" value="TreeGrafter"/>
</dbReference>
<dbReference type="GO" id="GO:0043041">
    <property type="term" value="P:amino acid activation for nonribosomal peptide biosynthetic process"/>
    <property type="evidence" value="ECO:0007669"/>
    <property type="project" value="TreeGrafter"/>
</dbReference>
<organism evidence="2 3">
    <name type="scientific">Streptomyces dangxiongensis</name>
    <dbReference type="NCBI Taxonomy" id="1442032"/>
    <lineage>
        <taxon>Bacteria</taxon>
        <taxon>Bacillati</taxon>
        <taxon>Actinomycetota</taxon>
        <taxon>Actinomycetes</taxon>
        <taxon>Kitasatosporales</taxon>
        <taxon>Streptomycetaceae</taxon>
        <taxon>Streptomyces</taxon>
    </lineage>
</organism>